<dbReference type="SUPFAM" id="SSF56925">
    <property type="entry name" value="OMPA-like"/>
    <property type="match status" value="1"/>
</dbReference>
<evidence type="ECO:0000256" key="1">
    <source>
        <dbReference type="SAM" id="SignalP"/>
    </source>
</evidence>
<reference evidence="2" key="1">
    <citation type="submission" date="2020-03" db="EMBL/GenBank/DDBJ databases">
        <title>Five strains of Vibrio campbellii isolated from Mariana Trench.</title>
        <authorList>
            <person name="Liang J."/>
            <person name="Zhang X.-H."/>
        </authorList>
    </citation>
    <scope>NUCLEOTIDE SEQUENCE</scope>
    <source>
        <strain evidence="2">LJC013</strain>
    </source>
</reference>
<feature type="chain" id="PRO_5046486581" evidence="1">
    <location>
        <begin position="25"/>
        <end position="203"/>
    </location>
</feature>
<accession>A0ABY5IJR0</accession>
<feature type="signal peptide" evidence="1">
    <location>
        <begin position="1"/>
        <end position="24"/>
    </location>
</feature>
<proteinExistence type="predicted"/>
<evidence type="ECO:0000313" key="2">
    <source>
        <dbReference type="EMBL" id="UTZ33237.1"/>
    </source>
</evidence>
<dbReference type="Gene3D" id="2.40.160.20">
    <property type="match status" value="1"/>
</dbReference>
<protein>
    <submittedName>
        <fullName evidence="2">Outer membrane beta-barrel protein</fullName>
    </submittedName>
</protein>
<gene>
    <name evidence="2" type="ORF">HB762_18210</name>
</gene>
<dbReference type="Proteomes" id="UP001059912">
    <property type="component" value="Chromosome 2"/>
</dbReference>
<organism evidence="2 3">
    <name type="scientific">Vibrio campbellii</name>
    <dbReference type="NCBI Taxonomy" id="680"/>
    <lineage>
        <taxon>Bacteria</taxon>
        <taxon>Pseudomonadati</taxon>
        <taxon>Pseudomonadota</taxon>
        <taxon>Gammaproteobacteria</taxon>
        <taxon>Vibrionales</taxon>
        <taxon>Vibrionaceae</taxon>
        <taxon>Vibrio</taxon>
    </lineage>
</organism>
<dbReference type="EMBL" id="CP050471">
    <property type="protein sequence ID" value="UTZ33237.1"/>
    <property type="molecule type" value="Genomic_DNA"/>
</dbReference>
<evidence type="ECO:0000313" key="3">
    <source>
        <dbReference type="Proteomes" id="UP001059912"/>
    </source>
</evidence>
<keyword evidence="1" id="KW-0732">Signal</keyword>
<sequence>MQHKTYKLFALAALSAAAAFNVNAAINYEPFVGIDVGTNLTGQVRSKINGPGVDTQEHVDLKTSTVFGLKGGVTLNQAHQFSIGYDYRELGVKNGYGENADVNTFYTQYDYLVPITQKLAWTVGGKFGYETHSGFEDANELNGVVLGAQTGLNYRFNDWSIGTEVSYLTHFAESESLADGGRITSSYKIGNETFLTANVKYHF</sequence>
<dbReference type="RefSeq" id="WP_255903896.1">
    <property type="nucleotide sequence ID" value="NZ_CP050465.1"/>
</dbReference>
<dbReference type="InterPro" id="IPR011250">
    <property type="entry name" value="OMP/PagP_B-barrel"/>
</dbReference>
<name>A0ABY5IJR0_9VIBR</name>
<keyword evidence="3" id="KW-1185">Reference proteome</keyword>